<organism evidence="8 9">
    <name type="scientific">Phragmitibacter flavus</name>
    <dbReference type="NCBI Taxonomy" id="2576071"/>
    <lineage>
        <taxon>Bacteria</taxon>
        <taxon>Pseudomonadati</taxon>
        <taxon>Verrucomicrobiota</taxon>
        <taxon>Verrucomicrobiia</taxon>
        <taxon>Verrucomicrobiales</taxon>
        <taxon>Verrucomicrobiaceae</taxon>
        <taxon>Phragmitibacter</taxon>
    </lineage>
</organism>
<keyword evidence="5 6" id="KW-0413">Isomerase</keyword>
<dbReference type="InterPro" id="IPR050245">
    <property type="entry name" value="PrsA_foldase"/>
</dbReference>
<protein>
    <recommendedName>
        <fullName evidence="2">peptidylprolyl isomerase</fullName>
        <ecNumber evidence="2">5.2.1.8</ecNumber>
    </recommendedName>
</protein>
<comment type="caution">
    <text evidence="8">The sequence shown here is derived from an EMBL/GenBank/DDBJ whole genome shotgun (WGS) entry which is preliminary data.</text>
</comment>
<dbReference type="SUPFAM" id="SSF109998">
    <property type="entry name" value="Triger factor/SurA peptide-binding domain-like"/>
    <property type="match status" value="1"/>
</dbReference>
<evidence type="ECO:0000313" key="9">
    <source>
        <dbReference type="Proteomes" id="UP000306196"/>
    </source>
</evidence>
<proteinExistence type="predicted"/>
<reference evidence="8 9" key="1">
    <citation type="submission" date="2019-05" db="EMBL/GenBank/DDBJ databases">
        <title>Verrucobacter flavum gen. nov., sp. nov. a new member of the family Verrucomicrobiaceae.</title>
        <authorList>
            <person name="Szuroczki S."/>
            <person name="Abbaszade G."/>
            <person name="Szabo A."/>
            <person name="Felfoldi T."/>
            <person name="Schumann P."/>
            <person name="Boka K."/>
            <person name="Keki Z."/>
            <person name="Toumi M."/>
            <person name="Toth E."/>
        </authorList>
    </citation>
    <scope>NUCLEOTIDE SEQUENCE [LARGE SCALE GENOMIC DNA]</scope>
    <source>
        <strain evidence="8 9">MG-N-17</strain>
    </source>
</reference>
<dbReference type="RefSeq" id="WP_138088262.1">
    <property type="nucleotide sequence ID" value="NZ_VAUV01000019.1"/>
</dbReference>
<feature type="domain" description="PpiC" evidence="7">
    <location>
        <begin position="208"/>
        <end position="282"/>
    </location>
</feature>
<keyword evidence="9" id="KW-1185">Reference proteome</keyword>
<comment type="catalytic activity">
    <reaction evidence="1">
        <text>[protein]-peptidylproline (omega=180) = [protein]-peptidylproline (omega=0)</text>
        <dbReference type="Rhea" id="RHEA:16237"/>
        <dbReference type="Rhea" id="RHEA-COMP:10747"/>
        <dbReference type="Rhea" id="RHEA-COMP:10748"/>
        <dbReference type="ChEBI" id="CHEBI:83833"/>
        <dbReference type="ChEBI" id="CHEBI:83834"/>
        <dbReference type="EC" id="5.2.1.8"/>
    </reaction>
</comment>
<evidence type="ECO:0000256" key="1">
    <source>
        <dbReference type="ARBA" id="ARBA00000971"/>
    </source>
</evidence>
<evidence type="ECO:0000313" key="8">
    <source>
        <dbReference type="EMBL" id="TLD68801.1"/>
    </source>
</evidence>
<evidence type="ECO:0000256" key="5">
    <source>
        <dbReference type="ARBA" id="ARBA00023235"/>
    </source>
</evidence>
<dbReference type="EC" id="5.2.1.8" evidence="2"/>
<evidence type="ECO:0000256" key="4">
    <source>
        <dbReference type="ARBA" id="ARBA00023110"/>
    </source>
</evidence>
<accession>A0A5R8K934</accession>
<dbReference type="PANTHER" id="PTHR47245">
    <property type="entry name" value="PEPTIDYLPROLYL ISOMERASE"/>
    <property type="match status" value="1"/>
</dbReference>
<dbReference type="Proteomes" id="UP000306196">
    <property type="component" value="Unassembled WGS sequence"/>
</dbReference>
<dbReference type="EMBL" id="VAUV01000019">
    <property type="protein sequence ID" value="TLD68801.1"/>
    <property type="molecule type" value="Genomic_DNA"/>
</dbReference>
<sequence length="342" mass="38933">MNLLSRHSLAPVLLLALYFSISSAFGQNSYKVEVVINGKPIVSSEVRDAVNSQEQLLRMTIRDPRELDQKLGELRQSALYTLIERQLVLSEFEKLGGTIKAQYIDDDVNSVIRENFEGDRQKFLQELAKNGMTLRKFRQQRQDMMIISVLRSRQIRSLPPPTPAQVEKFYRENDSQFREKDFIKFSTITIPKYPIGNSTATPEAQLKLAEEIREKAVSGSDFGTLARTYSQDSRASDGGDWGLQERASLNKELAEVAFTLKAGSVSKVVEISANYMIIYCEAKQPGNLEPLEKVRPQIERVVRSEMGREALNRWLSSLAQRASIQPESVRKGFLEWIIKEKP</sequence>
<gene>
    <name evidence="8" type="ORF">FEM03_20935</name>
</gene>
<dbReference type="InterPro" id="IPR027304">
    <property type="entry name" value="Trigger_fact/SurA_dom_sf"/>
</dbReference>
<evidence type="ECO:0000259" key="7">
    <source>
        <dbReference type="PROSITE" id="PS50198"/>
    </source>
</evidence>
<dbReference type="Gene3D" id="3.10.50.40">
    <property type="match status" value="1"/>
</dbReference>
<keyword evidence="4 6" id="KW-0697">Rotamase</keyword>
<dbReference type="SUPFAM" id="SSF54534">
    <property type="entry name" value="FKBP-like"/>
    <property type="match status" value="1"/>
</dbReference>
<dbReference type="Gene3D" id="1.10.4030.10">
    <property type="entry name" value="Porin chaperone SurA, peptide-binding domain"/>
    <property type="match status" value="1"/>
</dbReference>
<dbReference type="Pfam" id="PF00639">
    <property type="entry name" value="Rotamase"/>
    <property type="match status" value="1"/>
</dbReference>
<dbReference type="OrthoDB" id="9778023at2"/>
<dbReference type="InterPro" id="IPR000297">
    <property type="entry name" value="PPIase_PpiC"/>
</dbReference>
<dbReference type="PROSITE" id="PS50198">
    <property type="entry name" value="PPIC_PPIASE_2"/>
    <property type="match status" value="1"/>
</dbReference>
<dbReference type="GO" id="GO:0003755">
    <property type="term" value="F:peptidyl-prolyl cis-trans isomerase activity"/>
    <property type="evidence" value="ECO:0007669"/>
    <property type="project" value="UniProtKB-KW"/>
</dbReference>
<name>A0A5R8K934_9BACT</name>
<evidence type="ECO:0000256" key="6">
    <source>
        <dbReference type="PROSITE-ProRule" id="PRU00278"/>
    </source>
</evidence>
<dbReference type="AlphaFoldDB" id="A0A5R8K934"/>
<dbReference type="PANTHER" id="PTHR47245:SF1">
    <property type="entry name" value="FOLDASE PROTEIN PRSA"/>
    <property type="match status" value="1"/>
</dbReference>
<evidence type="ECO:0000256" key="3">
    <source>
        <dbReference type="ARBA" id="ARBA00022729"/>
    </source>
</evidence>
<keyword evidence="3" id="KW-0732">Signal</keyword>
<evidence type="ECO:0000256" key="2">
    <source>
        <dbReference type="ARBA" id="ARBA00013194"/>
    </source>
</evidence>
<dbReference type="Pfam" id="PF13624">
    <property type="entry name" value="SurA_N_3"/>
    <property type="match status" value="1"/>
</dbReference>
<dbReference type="InterPro" id="IPR046357">
    <property type="entry name" value="PPIase_dom_sf"/>
</dbReference>